<evidence type="ECO:0000313" key="1">
    <source>
        <dbReference type="EMBL" id="KAK7798793.1"/>
    </source>
</evidence>
<organism evidence="1 2">
    <name type="scientific">Myodes glareolus</name>
    <name type="common">Bank vole</name>
    <name type="synonym">Clethrionomys glareolus</name>
    <dbReference type="NCBI Taxonomy" id="447135"/>
    <lineage>
        <taxon>Eukaryota</taxon>
        <taxon>Metazoa</taxon>
        <taxon>Chordata</taxon>
        <taxon>Craniata</taxon>
        <taxon>Vertebrata</taxon>
        <taxon>Euteleostomi</taxon>
        <taxon>Mammalia</taxon>
        <taxon>Eutheria</taxon>
        <taxon>Euarchontoglires</taxon>
        <taxon>Glires</taxon>
        <taxon>Rodentia</taxon>
        <taxon>Myomorpha</taxon>
        <taxon>Muroidea</taxon>
        <taxon>Cricetidae</taxon>
        <taxon>Arvicolinae</taxon>
        <taxon>Myodes</taxon>
    </lineage>
</organism>
<sequence length="161" mass="17758">GTEILKAGAQGEVQLPGHVIDVYMLDILQEATGEVLSVLQQSSAEAPTLLAALFRDCRILGEAVKLLQVTDCKSPLNGEFLSQLQFCEAIDDQHLQKEMTVTNQKREEIKHLQIKREGPWVSQLPPRQTLRTSATSETTVHEAPKSSIVYNAAWASGYSDI</sequence>
<dbReference type="AlphaFoldDB" id="A0AAW0H875"/>
<reference evidence="1 2" key="1">
    <citation type="journal article" date="2023" name="bioRxiv">
        <title>Conserved and derived expression patterns and positive selection on dental genes reveal complex evolutionary context of ever-growing rodent molars.</title>
        <authorList>
            <person name="Calamari Z.T."/>
            <person name="Song A."/>
            <person name="Cohen E."/>
            <person name="Akter M."/>
            <person name="Roy R.D."/>
            <person name="Hallikas O."/>
            <person name="Christensen M.M."/>
            <person name="Li P."/>
            <person name="Marangoni P."/>
            <person name="Jernvall J."/>
            <person name="Klein O.D."/>
        </authorList>
    </citation>
    <scope>NUCLEOTIDE SEQUENCE [LARGE SCALE GENOMIC DNA]</scope>
    <source>
        <strain evidence="1">V071</strain>
    </source>
</reference>
<dbReference type="EMBL" id="JBBHLL010000664">
    <property type="protein sequence ID" value="KAK7798793.1"/>
    <property type="molecule type" value="Genomic_DNA"/>
</dbReference>
<proteinExistence type="predicted"/>
<protein>
    <submittedName>
        <fullName evidence="1">Uncharacterized protein</fullName>
    </submittedName>
</protein>
<comment type="caution">
    <text evidence="1">The sequence shown here is derived from an EMBL/GenBank/DDBJ whole genome shotgun (WGS) entry which is preliminary data.</text>
</comment>
<gene>
    <name evidence="1" type="ORF">U0070_005775</name>
</gene>
<dbReference type="Proteomes" id="UP001488838">
    <property type="component" value="Unassembled WGS sequence"/>
</dbReference>
<keyword evidence="2" id="KW-1185">Reference proteome</keyword>
<accession>A0AAW0H875</accession>
<evidence type="ECO:0000313" key="2">
    <source>
        <dbReference type="Proteomes" id="UP001488838"/>
    </source>
</evidence>
<feature type="non-terminal residue" evidence="1">
    <location>
        <position position="1"/>
    </location>
</feature>
<name>A0AAW0H875_MYOGA</name>